<evidence type="ECO:0000256" key="3">
    <source>
        <dbReference type="ARBA" id="ARBA00023180"/>
    </source>
</evidence>
<accession>A0ABT3GAN8</accession>
<dbReference type="PRINTS" id="PR01185">
    <property type="entry name" value="INTEGRINA"/>
</dbReference>
<dbReference type="GO" id="GO:0007229">
    <property type="term" value="P:integrin-mediated signaling pathway"/>
    <property type="evidence" value="ECO:0007669"/>
    <property type="project" value="UniProtKB-KW"/>
</dbReference>
<evidence type="ECO:0000256" key="1">
    <source>
        <dbReference type="ARBA" id="ARBA00022729"/>
    </source>
</evidence>
<evidence type="ECO:0000256" key="2">
    <source>
        <dbReference type="ARBA" id="ARBA00022737"/>
    </source>
</evidence>
<protein>
    <submittedName>
        <fullName evidence="5">Integrin alpha</fullName>
    </submittedName>
</protein>
<dbReference type="Pfam" id="PF01839">
    <property type="entry name" value="FG-GAP"/>
    <property type="match status" value="2"/>
</dbReference>
<dbReference type="InterPro" id="IPR013519">
    <property type="entry name" value="Int_alpha_beta-p"/>
</dbReference>
<name>A0ABT3GAN8_9BACT</name>
<dbReference type="PANTHER" id="PTHR23220:SF122">
    <property type="entry name" value="INTEGRIN ALPHA-PS1"/>
    <property type="match status" value="1"/>
</dbReference>
<dbReference type="InterPro" id="IPR013517">
    <property type="entry name" value="FG-GAP"/>
</dbReference>
<dbReference type="SUPFAM" id="SSF69318">
    <property type="entry name" value="Integrin alpha N-terminal domain"/>
    <property type="match status" value="2"/>
</dbReference>
<keyword evidence="1 4" id="KW-0732">Signal</keyword>
<dbReference type="Gene3D" id="2.130.10.130">
    <property type="entry name" value="Integrin alpha, N-terminal"/>
    <property type="match status" value="2"/>
</dbReference>
<keyword evidence="6" id="KW-1185">Reference proteome</keyword>
<evidence type="ECO:0000256" key="4">
    <source>
        <dbReference type="SAM" id="SignalP"/>
    </source>
</evidence>
<evidence type="ECO:0000313" key="5">
    <source>
        <dbReference type="EMBL" id="MCW1916913.1"/>
    </source>
</evidence>
<comment type="caution">
    <text evidence="5">The sequence shown here is derived from an EMBL/GenBank/DDBJ whole genome shotgun (WGS) entry which is preliminary data.</text>
</comment>
<organism evidence="5 6">
    <name type="scientific">Luteolibacter rhizosphaerae</name>
    <dbReference type="NCBI Taxonomy" id="2989719"/>
    <lineage>
        <taxon>Bacteria</taxon>
        <taxon>Pseudomonadati</taxon>
        <taxon>Verrucomicrobiota</taxon>
        <taxon>Verrucomicrobiia</taxon>
        <taxon>Verrucomicrobiales</taxon>
        <taxon>Verrucomicrobiaceae</taxon>
        <taxon>Luteolibacter</taxon>
    </lineage>
</organism>
<reference evidence="5" key="1">
    <citation type="submission" date="2022-10" db="EMBL/GenBank/DDBJ databases">
        <title>Luteolibacter sp. GHJ8, whole genome shotgun sequencing project.</title>
        <authorList>
            <person name="Zhao G."/>
            <person name="Shen L."/>
        </authorList>
    </citation>
    <scope>NUCLEOTIDE SEQUENCE</scope>
    <source>
        <strain evidence="5">GHJ8</strain>
    </source>
</reference>
<dbReference type="PROSITE" id="PS51470">
    <property type="entry name" value="FG_GAP"/>
    <property type="match status" value="3"/>
</dbReference>
<gene>
    <name evidence="5" type="ORF">OJ996_25215</name>
</gene>
<dbReference type="Proteomes" id="UP001165653">
    <property type="component" value="Unassembled WGS sequence"/>
</dbReference>
<sequence>MNTPLTRPLRLKALLLAAGSCLPLHAAELAFTLLPEADNQQLGSNFAAVGDINGDGTVDLAISDPGYRSSGQFASGVVFIVSGADGSHLRTYLPPAAVSSQYFGISLAALDADGDGVTDLAVGAPGYSVGAGMIRIHSGLDGSLITMATGAASSQLGGAISNAGDQNGDGKDDLYAGASGASFGRGAVYVISGSDGSVIRTIDSDIGFSLFATAVATIGDIDADGKADVAVGAYNYRTSAGAVGRVTTYRSSDGAVGSQLIGSGAAFRLGYTLAPTEDANGDGIADLMVGSFSSVASVVSGTDLSLIKDLSVPGLTQALNVGGSLDFDGDAIPDYLIGSPGLSPTTPSASGGVRIISGADSSVLFEQLAAAPFTGLGTGMKPLADFGFALGENMVTDATTGGKGLANFWYIEQEIPVPDTDGDGILDDVDAVVNSIMDATVLMLGVDSQVPNRLNATGTTLADRYATLPALDTKKPGRYLAAVTLLTADLARTKVITSKEGGKIVAASAVGVVQAILCRR</sequence>
<dbReference type="EMBL" id="JAPDDR010000021">
    <property type="protein sequence ID" value="MCW1916913.1"/>
    <property type="molecule type" value="Genomic_DNA"/>
</dbReference>
<feature type="chain" id="PRO_5047333281" evidence="4">
    <location>
        <begin position="27"/>
        <end position="520"/>
    </location>
</feature>
<dbReference type="SMART" id="SM00191">
    <property type="entry name" value="Int_alpha"/>
    <property type="match status" value="6"/>
</dbReference>
<dbReference type="InterPro" id="IPR000413">
    <property type="entry name" value="Integrin_alpha"/>
</dbReference>
<keyword evidence="2" id="KW-0677">Repeat</keyword>
<keyword evidence="3" id="KW-0325">Glycoprotein</keyword>
<evidence type="ECO:0000313" key="6">
    <source>
        <dbReference type="Proteomes" id="UP001165653"/>
    </source>
</evidence>
<proteinExistence type="predicted"/>
<dbReference type="PANTHER" id="PTHR23220">
    <property type="entry name" value="INTEGRIN ALPHA"/>
    <property type="match status" value="1"/>
</dbReference>
<dbReference type="RefSeq" id="WP_264516533.1">
    <property type="nucleotide sequence ID" value="NZ_JAPDDR010000021.1"/>
</dbReference>
<dbReference type="InterPro" id="IPR028994">
    <property type="entry name" value="Integrin_alpha_N"/>
</dbReference>
<keyword evidence="5" id="KW-0401">Integrin</keyword>
<feature type="signal peptide" evidence="4">
    <location>
        <begin position="1"/>
        <end position="26"/>
    </location>
</feature>